<accession>A0AAD7ZX33</accession>
<reference evidence="2" key="2">
    <citation type="submission" date="2023-05" db="EMBL/GenBank/DDBJ databases">
        <authorList>
            <person name="Fouks B."/>
        </authorList>
    </citation>
    <scope>NUCLEOTIDE SEQUENCE</scope>
    <source>
        <strain evidence="2">Stay&amp;Tobe</strain>
        <tissue evidence="2">Testes</tissue>
    </source>
</reference>
<name>A0AAD7ZX33_DIPPU</name>
<feature type="domain" description="EB" evidence="1">
    <location>
        <begin position="223"/>
        <end position="264"/>
    </location>
</feature>
<comment type="caution">
    <text evidence="2">The sequence shown here is derived from an EMBL/GenBank/DDBJ whole genome shotgun (WGS) entry which is preliminary data.</text>
</comment>
<reference evidence="2" key="1">
    <citation type="journal article" date="2023" name="IScience">
        <title>Live-bearing cockroach genome reveals convergent evolutionary mechanisms linked to viviparity in insects and beyond.</title>
        <authorList>
            <person name="Fouks B."/>
            <person name="Harrison M.C."/>
            <person name="Mikhailova A.A."/>
            <person name="Marchal E."/>
            <person name="English S."/>
            <person name="Carruthers M."/>
            <person name="Jennings E.C."/>
            <person name="Chiamaka E.L."/>
            <person name="Frigard R.A."/>
            <person name="Pippel M."/>
            <person name="Attardo G.M."/>
            <person name="Benoit J.B."/>
            <person name="Bornberg-Bauer E."/>
            <person name="Tobe S.S."/>
        </authorList>
    </citation>
    <scope>NUCLEOTIDE SEQUENCE</scope>
    <source>
        <strain evidence="2">Stay&amp;Tobe</strain>
    </source>
</reference>
<dbReference type="PANTHER" id="PTHR39069:SF9">
    <property type="entry name" value="EB DOMAIN-CONTAINING PROTEIN"/>
    <property type="match status" value="1"/>
</dbReference>
<keyword evidence="3" id="KW-1185">Reference proteome</keyword>
<dbReference type="Pfam" id="PF01683">
    <property type="entry name" value="EB"/>
    <property type="match status" value="2"/>
</dbReference>
<proteinExistence type="predicted"/>
<protein>
    <recommendedName>
        <fullName evidence="1">EB domain-containing protein</fullName>
    </recommendedName>
</protein>
<dbReference type="Proteomes" id="UP001233999">
    <property type="component" value="Unassembled WGS sequence"/>
</dbReference>
<dbReference type="PANTHER" id="PTHR39069">
    <property type="entry name" value="ECDYSONE-INDUCIBLE GENE E1, ISOFORM A"/>
    <property type="match status" value="1"/>
</dbReference>
<evidence type="ECO:0000259" key="1">
    <source>
        <dbReference type="Pfam" id="PF01683"/>
    </source>
</evidence>
<dbReference type="EMBL" id="JASPKZ010006068">
    <property type="protein sequence ID" value="KAJ9587732.1"/>
    <property type="molecule type" value="Genomic_DNA"/>
</dbReference>
<organism evidence="2 3">
    <name type="scientific">Diploptera punctata</name>
    <name type="common">Pacific beetle cockroach</name>
    <dbReference type="NCBI Taxonomy" id="6984"/>
    <lineage>
        <taxon>Eukaryota</taxon>
        <taxon>Metazoa</taxon>
        <taxon>Ecdysozoa</taxon>
        <taxon>Arthropoda</taxon>
        <taxon>Hexapoda</taxon>
        <taxon>Insecta</taxon>
        <taxon>Pterygota</taxon>
        <taxon>Neoptera</taxon>
        <taxon>Polyneoptera</taxon>
        <taxon>Dictyoptera</taxon>
        <taxon>Blattodea</taxon>
        <taxon>Blaberoidea</taxon>
        <taxon>Blaberidae</taxon>
        <taxon>Diplopterinae</taxon>
        <taxon>Diploptera</taxon>
    </lineage>
</organism>
<evidence type="ECO:0000313" key="3">
    <source>
        <dbReference type="Proteomes" id="UP001233999"/>
    </source>
</evidence>
<evidence type="ECO:0000313" key="2">
    <source>
        <dbReference type="EMBL" id="KAJ9587732.1"/>
    </source>
</evidence>
<dbReference type="AlphaFoldDB" id="A0AAD7ZX33"/>
<dbReference type="InterPro" id="IPR006149">
    <property type="entry name" value="EB_dom"/>
</dbReference>
<gene>
    <name evidence="2" type="ORF">L9F63_018840</name>
</gene>
<sequence length="299" mass="33676">MRQLCNYDTDCIENAFCRDQTYCQCKAEFLLHLNGTNNFLCLKEATNLDDSCIEDIQCTKPFGSHATCTVTIGGYKACSCVSGAHFTEGRCYQTSRIGERCVVHNNCQLDSGLRAYCDRSICNCPNNYHPDASGKDCIRTSYLDDPCTSDQECITENSRCGEVCRCKIEYIQSHQRNACLRAADNMGDPCEETEQCTRFLDRARCDTDGTCNCVAGFHYFTPQNKCYRDIFLGEMCEGNEECIPQFSECKNGVCHCKEGYQEGQNITYCITAKNIGSKGQIGNKYILHLLLCLPFLLRT</sequence>
<feature type="domain" description="EB" evidence="1">
    <location>
        <begin position="80"/>
        <end position="131"/>
    </location>
</feature>